<evidence type="ECO:0000256" key="1">
    <source>
        <dbReference type="SAM" id="MobiDB-lite"/>
    </source>
</evidence>
<dbReference type="EMBL" id="OZ037945">
    <property type="protein sequence ID" value="CAL1702586.1"/>
    <property type="molecule type" value="Genomic_DNA"/>
</dbReference>
<feature type="region of interest" description="Disordered" evidence="1">
    <location>
        <begin position="155"/>
        <end position="194"/>
    </location>
</feature>
<proteinExistence type="predicted"/>
<feature type="region of interest" description="Disordered" evidence="1">
    <location>
        <begin position="253"/>
        <end position="273"/>
    </location>
</feature>
<feature type="compositionally biased region" description="Basic and acidic residues" evidence="1">
    <location>
        <begin position="12"/>
        <end position="25"/>
    </location>
</feature>
<evidence type="ECO:0008006" key="4">
    <source>
        <dbReference type="Google" id="ProtNLM"/>
    </source>
</evidence>
<dbReference type="Proteomes" id="UP001497453">
    <property type="component" value="Chromosome 2"/>
</dbReference>
<protein>
    <recommendedName>
        <fullName evidence="4">Rrn9 domain-containing protein</fullName>
    </recommendedName>
</protein>
<evidence type="ECO:0000313" key="3">
    <source>
        <dbReference type="Proteomes" id="UP001497453"/>
    </source>
</evidence>
<feature type="compositionally biased region" description="Basic residues" evidence="1">
    <location>
        <begin position="1"/>
        <end position="11"/>
    </location>
</feature>
<organism evidence="2 3">
    <name type="scientific">Somion occarium</name>
    <dbReference type="NCBI Taxonomy" id="3059160"/>
    <lineage>
        <taxon>Eukaryota</taxon>
        <taxon>Fungi</taxon>
        <taxon>Dikarya</taxon>
        <taxon>Basidiomycota</taxon>
        <taxon>Agaricomycotina</taxon>
        <taxon>Agaricomycetes</taxon>
        <taxon>Polyporales</taxon>
        <taxon>Cerrenaceae</taxon>
        <taxon>Somion</taxon>
    </lineage>
</organism>
<reference evidence="3" key="1">
    <citation type="submission" date="2024-04" db="EMBL/GenBank/DDBJ databases">
        <authorList>
            <person name="Shaw F."/>
            <person name="Minotto A."/>
        </authorList>
    </citation>
    <scope>NUCLEOTIDE SEQUENCE [LARGE SCALE GENOMIC DNA]</scope>
</reference>
<feature type="compositionally biased region" description="Acidic residues" evidence="1">
    <location>
        <begin position="259"/>
        <end position="268"/>
    </location>
</feature>
<gene>
    <name evidence="2" type="ORF">GFSPODELE1_LOCUS4116</name>
</gene>
<accession>A0ABP1D3V9</accession>
<keyword evidence="3" id="KW-1185">Reference proteome</keyword>
<name>A0ABP1D3V9_9APHY</name>
<feature type="region of interest" description="Disordered" evidence="1">
    <location>
        <begin position="1"/>
        <end position="25"/>
    </location>
</feature>
<evidence type="ECO:0000313" key="2">
    <source>
        <dbReference type="EMBL" id="CAL1702586.1"/>
    </source>
</evidence>
<sequence>MSLPRKRKYHTTRSEKYQRDTSDNHDTSASLYIQAYEADIVKGAAATQAQSLEFRGAPGSSLIQWLPYGATAEEEENRGAVWVDRYDARLLLHEAPSIEHSTSSVDRLSPTGWSDLPSDAEDTFFFSPEEAEDYHREKRRRLIERSREDRLRAIRAEHEEEESEAQEKDLWGDSDEEPDETQKELMRRTASHVLSSPNPAQLEMRILANHGADIRFAFLRGRWSRSWNATKAKVRLALNKDIVQPMSGALGGLSGYGGSDEDSGDEAETSAAIPEAVVAVDGQMDAPNDDQADDAAVKEARRAKAKEWSLKRRALKEGKEEPEKS</sequence>